<evidence type="ECO:0000259" key="2">
    <source>
        <dbReference type="Pfam" id="PF02517"/>
    </source>
</evidence>
<feature type="transmembrane region" description="Helical" evidence="1">
    <location>
        <begin position="12"/>
        <end position="34"/>
    </location>
</feature>
<feature type="transmembrane region" description="Helical" evidence="1">
    <location>
        <begin position="62"/>
        <end position="84"/>
    </location>
</feature>
<feature type="transmembrane region" description="Helical" evidence="1">
    <location>
        <begin position="226"/>
        <end position="247"/>
    </location>
</feature>
<keyword evidence="1" id="KW-0812">Transmembrane</keyword>
<keyword evidence="1" id="KW-0472">Membrane</keyword>
<evidence type="ECO:0000313" key="4">
    <source>
        <dbReference type="Proteomes" id="UP000599074"/>
    </source>
</evidence>
<reference evidence="3" key="1">
    <citation type="submission" date="2021-01" db="EMBL/GenBank/DDBJ databases">
        <title>Whole genome shotgun sequence of Planosporangium mesophilum NBRC 109066.</title>
        <authorList>
            <person name="Komaki H."/>
            <person name="Tamura T."/>
        </authorList>
    </citation>
    <scope>NUCLEOTIDE SEQUENCE</scope>
    <source>
        <strain evidence="3">NBRC 109066</strain>
    </source>
</reference>
<evidence type="ECO:0000313" key="3">
    <source>
        <dbReference type="EMBL" id="GII25469.1"/>
    </source>
</evidence>
<sequence>MDRDRRRVLRAEVLLVLGVSLGASAVYAAVSLIAKLTASKPLSQQHATLNPSQAPGRPWLDLTYQLLGIFFALVPALLALHLLARDDDSPHGVWTRLGIDRRRPTFDLAAGAVLAAVIGIPGLGLYLLARAVGVNATVVPAALPHVWWAAPVLVLSALQNAVLEEVVVVGYLLTRLRQLGTSTVTAVATSALLRGSYHLYQGFGAFVGNAVMGVVFAVFFLRTRRVAPLVVAHAILDIVSFVGYAFFAHRFAFLR</sequence>
<dbReference type="Pfam" id="PF02517">
    <property type="entry name" value="Rce1-like"/>
    <property type="match status" value="1"/>
</dbReference>
<keyword evidence="1" id="KW-1133">Transmembrane helix</keyword>
<protein>
    <submittedName>
        <fullName evidence="3">Membrane protein</fullName>
    </submittedName>
</protein>
<dbReference type="RefSeq" id="WP_168113929.1">
    <property type="nucleotide sequence ID" value="NZ_BOON01000052.1"/>
</dbReference>
<keyword evidence="4" id="KW-1185">Reference proteome</keyword>
<feature type="domain" description="CAAX prenyl protease 2/Lysostaphin resistance protein A-like" evidence="2">
    <location>
        <begin position="147"/>
        <end position="238"/>
    </location>
</feature>
<comment type="caution">
    <text evidence="3">The sequence shown here is derived from an EMBL/GenBank/DDBJ whole genome shotgun (WGS) entry which is preliminary data.</text>
</comment>
<organism evidence="3 4">
    <name type="scientific">Planosporangium mesophilum</name>
    <dbReference type="NCBI Taxonomy" id="689768"/>
    <lineage>
        <taxon>Bacteria</taxon>
        <taxon>Bacillati</taxon>
        <taxon>Actinomycetota</taxon>
        <taxon>Actinomycetes</taxon>
        <taxon>Micromonosporales</taxon>
        <taxon>Micromonosporaceae</taxon>
        <taxon>Planosporangium</taxon>
    </lineage>
</organism>
<feature type="transmembrane region" description="Helical" evidence="1">
    <location>
        <begin position="105"/>
        <end position="128"/>
    </location>
</feature>
<dbReference type="Proteomes" id="UP000599074">
    <property type="component" value="Unassembled WGS sequence"/>
</dbReference>
<evidence type="ECO:0000256" key="1">
    <source>
        <dbReference type="SAM" id="Phobius"/>
    </source>
</evidence>
<proteinExistence type="predicted"/>
<gene>
    <name evidence="3" type="ORF">Pme01_50660</name>
</gene>
<dbReference type="GO" id="GO:0080120">
    <property type="term" value="P:CAAX-box protein maturation"/>
    <property type="evidence" value="ECO:0007669"/>
    <property type="project" value="UniProtKB-ARBA"/>
</dbReference>
<dbReference type="InterPro" id="IPR003675">
    <property type="entry name" value="Rce1/LyrA-like_dom"/>
</dbReference>
<dbReference type="GO" id="GO:0004175">
    <property type="term" value="F:endopeptidase activity"/>
    <property type="evidence" value="ECO:0007669"/>
    <property type="project" value="UniProtKB-ARBA"/>
</dbReference>
<dbReference type="EMBL" id="BOON01000052">
    <property type="protein sequence ID" value="GII25469.1"/>
    <property type="molecule type" value="Genomic_DNA"/>
</dbReference>
<feature type="transmembrane region" description="Helical" evidence="1">
    <location>
        <begin position="199"/>
        <end position="220"/>
    </location>
</feature>
<accession>A0A8J3TIW8</accession>
<dbReference type="AlphaFoldDB" id="A0A8J3TIW8"/>
<name>A0A8J3TIW8_9ACTN</name>